<dbReference type="InterPro" id="IPR041881">
    <property type="entry name" value="PqqD_sf"/>
</dbReference>
<reference evidence="1 2" key="1">
    <citation type="submission" date="2021-03" db="EMBL/GenBank/DDBJ databases">
        <title>Antimicrobial resistance genes in bacteria isolated from Japanese honey, and their potential for conferring macrolide and lincosamide resistance in the American foulbrood pathogen Paenibacillus larvae.</title>
        <authorList>
            <person name="Okamoto M."/>
            <person name="Kumagai M."/>
            <person name="Kanamori H."/>
            <person name="Takamatsu D."/>
        </authorList>
    </citation>
    <scope>NUCLEOTIDE SEQUENCE [LARGE SCALE GENOMIC DNA]</scope>
    <source>
        <strain evidence="1 2">J15TS10</strain>
    </source>
</reference>
<protein>
    <recommendedName>
        <fullName evidence="3">PqqD family protein</fullName>
    </recommendedName>
</protein>
<organism evidence="1 2">
    <name type="scientific">Paenibacillus woosongensis</name>
    <dbReference type="NCBI Taxonomy" id="307580"/>
    <lineage>
        <taxon>Bacteria</taxon>
        <taxon>Bacillati</taxon>
        <taxon>Bacillota</taxon>
        <taxon>Bacilli</taxon>
        <taxon>Bacillales</taxon>
        <taxon>Paenibacillaceae</taxon>
        <taxon>Paenibacillus</taxon>
    </lineage>
</organism>
<gene>
    <name evidence="1" type="ORF">J15TS10_42690</name>
</gene>
<dbReference type="Gene3D" id="1.10.10.1150">
    <property type="entry name" value="Coenzyme PQQ synthesis protein D (PqqD)"/>
    <property type="match status" value="1"/>
</dbReference>
<keyword evidence="2" id="KW-1185">Reference proteome</keyword>
<dbReference type="InterPro" id="IPR008792">
    <property type="entry name" value="PQQD"/>
</dbReference>
<sequence>MFRKDDQIYEAQENGEFVLLNLRTGQFYGLNHIGSEFWKLLFTTEMNEIYQYFEKTYKADPVIVRRDLEVLLSDLIRNGLVHRS</sequence>
<dbReference type="Proteomes" id="UP000681290">
    <property type="component" value="Unassembled WGS sequence"/>
</dbReference>
<evidence type="ECO:0000313" key="2">
    <source>
        <dbReference type="Proteomes" id="UP000681290"/>
    </source>
</evidence>
<accession>A0ABQ4MX50</accession>
<proteinExistence type="predicted"/>
<dbReference type="Pfam" id="PF05402">
    <property type="entry name" value="PqqD"/>
    <property type="match status" value="1"/>
</dbReference>
<dbReference type="EMBL" id="BOSM01000009">
    <property type="protein sequence ID" value="GIP60455.1"/>
    <property type="molecule type" value="Genomic_DNA"/>
</dbReference>
<dbReference type="RefSeq" id="WP_213594043.1">
    <property type="nucleotide sequence ID" value="NZ_BOSM01000009.1"/>
</dbReference>
<comment type="caution">
    <text evidence="1">The sequence shown here is derived from an EMBL/GenBank/DDBJ whole genome shotgun (WGS) entry which is preliminary data.</text>
</comment>
<evidence type="ECO:0008006" key="3">
    <source>
        <dbReference type="Google" id="ProtNLM"/>
    </source>
</evidence>
<evidence type="ECO:0000313" key="1">
    <source>
        <dbReference type="EMBL" id="GIP60455.1"/>
    </source>
</evidence>
<name>A0ABQ4MX50_9BACL</name>